<evidence type="ECO:0000313" key="2">
    <source>
        <dbReference type="Proteomes" id="UP001202328"/>
    </source>
</evidence>
<keyword evidence="2" id="KW-1185">Reference proteome</keyword>
<reference evidence="1" key="1">
    <citation type="submission" date="2022-04" db="EMBL/GenBank/DDBJ databases">
        <title>A functionally conserved STORR gene fusion in Papaver species that diverged 16.8 million years ago.</title>
        <authorList>
            <person name="Catania T."/>
        </authorList>
    </citation>
    <scope>NUCLEOTIDE SEQUENCE</scope>
    <source>
        <strain evidence="1">S-188037</strain>
    </source>
</reference>
<organism evidence="1 2">
    <name type="scientific">Papaver atlanticum</name>
    <dbReference type="NCBI Taxonomy" id="357466"/>
    <lineage>
        <taxon>Eukaryota</taxon>
        <taxon>Viridiplantae</taxon>
        <taxon>Streptophyta</taxon>
        <taxon>Embryophyta</taxon>
        <taxon>Tracheophyta</taxon>
        <taxon>Spermatophyta</taxon>
        <taxon>Magnoliopsida</taxon>
        <taxon>Ranunculales</taxon>
        <taxon>Papaveraceae</taxon>
        <taxon>Papaveroideae</taxon>
        <taxon>Papaver</taxon>
    </lineage>
</organism>
<dbReference type="AlphaFoldDB" id="A0AAD4TAQ7"/>
<gene>
    <name evidence="1" type="ORF">MKW98_010444</name>
</gene>
<protein>
    <submittedName>
        <fullName evidence="1">Uncharacterized protein</fullName>
    </submittedName>
</protein>
<evidence type="ECO:0000313" key="1">
    <source>
        <dbReference type="EMBL" id="KAI3946320.1"/>
    </source>
</evidence>
<name>A0AAD4TAQ7_9MAGN</name>
<accession>A0AAD4TAQ7</accession>
<dbReference type="EMBL" id="JAJJMB010003672">
    <property type="protein sequence ID" value="KAI3946320.1"/>
    <property type="molecule type" value="Genomic_DNA"/>
</dbReference>
<proteinExistence type="predicted"/>
<sequence length="137" mass="16056">MVKFKIPEEHVLYKKIHEKHGHMATRKVIKFNDDMLLTCETSLLKIISAMENVRGSELSKALLERWEGSINDAESLEFNVKWLREGFNVLKNYWRSSFGIDKEVQTNAHALDAMHLYLSTREYKLNGLLLEVFWGKN</sequence>
<dbReference type="Proteomes" id="UP001202328">
    <property type="component" value="Unassembled WGS sequence"/>
</dbReference>
<comment type="caution">
    <text evidence="1">The sequence shown here is derived from an EMBL/GenBank/DDBJ whole genome shotgun (WGS) entry which is preliminary data.</text>
</comment>